<dbReference type="RefSeq" id="WP_110781714.1">
    <property type="nucleotide sequence ID" value="NZ_MVID01000006.1"/>
</dbReference>
<keyword evidence="3" id="KW-1185">Reference proteome</keyword>
<feature type="compositionally biased region" description="Basic residues" evidence="1">
    <location>
        <begin position="111"/>
        <end position="148"/>
    </location>
</feature>
<protein>
    <submittedName>
        <fullName evidence="2">Uncharacterized protein</fullName>
    </submittedName>
</protein>
<organism evidence="2 3">
    <name type="scientific">Mycolicibacterium parafortuitum</name>
    <name type="common">Mycobacterium parafortuitum</name>
    <dbReference type="NCBI Taxonomy" id="39692"/>
    <lineage>
        <taxon>Bacteria</taxon>
        <taxon>Bacillati</taxon>
        <taxon>Actinomycetota</taxon>
        <taxon>Actinomycetes</taxon>
        <taxon>Mycobacteriales</taxon>
        <taxon>Mycobacteriaceae</taxon>
        <taxon>Mycolicibacterium</taxon>
    </lineage>
</organism>
<name>A0A375YHJ5_MYCPF</name>
<dbReference type="EMBL" id="UEGS01000001">
    <property type="protein sequence ID" value="SRX80588.1"/>
    <property type="molecule type" value="Genomic_DNA"/>
</dbReference>
<reference evidence="2 3" key="1">
    <citation type="submission" date="2018-05" db="EMBL/GenBank/DDBJ databases">
        <authorList>
            <consortium name="IHU Genomes"/>
        </authorList>
    </citation>
    <scope>NUCLEOTIDE SEQUENCE [LARGE SCALE GENOMIC DNA]</scope>
    <source>
        <strain evidence="2 3">P7335</strain>
    </source>
</reference>
<evidence type="ECO:0000256" key="1">
    <source>
        <dbReference type="SAM" id="MobiDB-lite"/>
    </source>
</evidence>
<feature type="compositionally biased region" description="Basic and acidic residues" evidence="1">
    <location>
        <begin position="79"/>
        <end position="88"/>
    </location>
</feature>
<gene>
    <name evidence="2" type="ORF">MPP7335_02331</name>
</gene>
<accession>A0A375YHJ5</accession>
<evidence type="ECO:0000313" key="3">
    <source>
        <dbReference type="Proteomes" id="UP000252008"/>
    </source>
</evidence>
<dbReference type="Proteomes" id="UP000252008">
    <property type="component" value="Unassembled WGS sequence"/>
</dbReference>
<feature type="compositionally biased region" description="Low complexity" evidence="1">
    <location>
        <begin position="98"/>
        <end position="110"/>
    </location>
</feature>
<dbReference type="AlphaFoldDB" id="A0A375YHJ5"/>
<proteinExistence type="predicted"/>
<evidence type="ECO:0000313" key="2">
    <source>
        <dbReference type="EMBL" id="SRX80588.1"/>
    </source>
</evidence>
<feature type="region of interest" description="Disordered" evidence="1">
    <location>
        <begin position="79"/>
        <end position="148"/>
    </location>
</feature>
<sequence length="148" mass="14993">MFDKARSFAASHRDASDAVKQAQGFAVRLPLVGRITVPPPDQLAFYGVLGGLVALGAIEWPVAAAIGVGQAVVSRHFGDKPAGEEQRPARAPAVETTPAKAAVSSAPAKKAPAKKAAAKKAPAKKAAAKKAPAKKSPAKKAPAKKASS</sequence>